<evidence type="ECO:0000256" key="1">
    <source>
        <dbReference type="SAM" id="SignalP"/>
    </source>
</evidence>
<dbReference type="AlphaFoldDB" id="R0ITN9"/>
<evidence type="ECO:0000313" key="3">
    <source>
        <dbReference type="Proteomes" id="UP000016935"/>
    </source>
</evidence>
<feature type="signal peptide" evidence="1">
    <location>
        <begin position="1"/>
        <end position="20"/>
    </location>
</feature>
<accession>R0ITN9</accession>
<proteinExistence type="predicted"/>
<reference evidence="2 3" key="1">
    <citation type="journal article" date="2012" name="PLoS Pathog.">
        <title>Diverse lifestyles and strategies of plant pathogenesis encoded in the genomes of eighteen Dothideomycetes fungi.</title>
        <authorList>
            <person name="Ohm R.A."/>
            <person name="Feau N."/>
            <person name="Henrissat B."/>
            <person name="Schoch C.L."/>
            <person name="Horwitz B.A."/>
            <person name="Barry K.W."/>
            <person name="Condon B.J."/>
            <person name="Copeland A.C."/>
            <person name="Dhillon B."/>
            <person name="Glaser F."/>
            <person name="Hesse C.N."/>
            <person name="Kosti I."/>
            <person name="LaButti K."/>
            <person name="Lindquist E.A."/>
            <person name="Lucas S."/>
            <person name="Salamov A.A."/>
            <person name="Bradshaw R.E."/>
            <person name="Ciuffetti L."/>
            <person name="Hamelin R.C."/>
            <person name="Kema G.H.J."/>
            <person name="Lawrence C."/>
            <person name="Scott J.A."/>
            <person name="Spatafora J.W."/>
            <person name="Turgeon B.G."/>
            <person name="de Wit P.J.G.M."/>
            <person name="Zhong S."/>
            <person name="Goodwin S.B."/>
            <person name="Grigoriev I.V."/>
        </authorList>
    </citation>
    <scope>NUCLEOTIDE SEQUENCE [LARGE SCALE GENOMIC DNA]</scope>
    <source>
        <strain evidence="3">28A</strain>
    </source>
</reference>
<reference evidence="2 3" key="2">
    <citation type="journal article" date="2013" name="PLoS Genet.">
        <title>Comparative genome structure, secondary metabolite, and effector coding capacity across Cochliobolus pathogens.</title>
        <authorList>
            <person name="Condon B.J."/>
            <person name="Leng Y."/>
            <person name="Wu D."/>
            <person name="Bushley K.E."/>
            <person name="Ohm R.A."/>
            <person name="Otillar R."/>
            <person name="Martin J."/>
            <person name="Schackwitz W."/>
            <person name="Grimwood J."/>
            <person name="MohdZainudin N."/>
            <person name="Xue C."/>
            <person name="Wang R."/>
            <person name="Manning V.A."/>
            <person name="Dhillon B."/>
            <person name="Tu Z.J."/>
            <person name="Steffenson B.J."/>
            <person name="Salamov A."/>
            <person name="Sun H."/>
            <person name="Lowry S."/>
            <person name="LaButti K."/>
            <person name="Han J."/>
            <person name="Copeland A."/>
            <person name="Lindquist E."/>
            <person name="Barry K."/>
            <person name="Schmutz J."/>
            <person name="Baker S.E."/>
            <person name="Ciuffetti L.M."/>
            <person name="Grigoriev I.V."/>
            <person name="Zhong S."/>
            <person name="Turgeon B.G."/>
        </authorList>
    </citation>
    <scope>NUCLEOTIDE SEQUENCE [LARGE SCALE GENOMIC DNA]</scope>
    <source>
        <strain evidence="3">28A</strain>
    </source>
</reference>
<gene>
    <name evidence="2" type="ORF">SETTUDRAFT_168789</name>
</gene>
<sequence length="192" mass="20062">MKLALLASVLAAAALATSLAKRQATDTGKSDTWQPAASTKATCDTTCGKHISFMRGPQIETVINNACAAMMPPCAYSARQAEPIICTQTIDFKLDGPKNSTQHANVLDHDGNSIIGWDVKFDVTPAAQPKDSPGVFWQVNDCYGYFANLLQKQGPDGCYSAVGSGVGSITVGGDSTLAGTVFKVSIVARTAS</sequence>
<dbReference type="GeneID" id="19400673"/>
<evidence type="ECO:0000313" key="2">
    <source>
        <dbReference type="EMBL" id="EOA88006.1"/>
    </source>
</evidence>
<keyword evidence="3" id="KW-1185">Reference proteome</keyword>
<dbReference type="eggNOG" id="ENOG502RHSX">
    <property type="taxonomic scope" value="Eukaryota"/>
</dbReference>
<keyword evidence="1" id="KW-0732">Signal</keyword>
<dbReference type="OrthoDB" id="3753180at2759"/>
<protein>
    <submittedName>
        <fullName evidence="2">Uncharacterized protein</fullName>
    </submittedName>
</protein>
<dbReference type="HOGENOM" id="CLU_1447936_0_0_1"/>
<dbReference type="RefSeq" id="XP_008024501.1">
    <property type="nucleotide sequence ID" value="XM_008026310.1"/>
</dbReference>
<name>R0ITN9_EXST2</name>
<dbReference type="EMBL" id="KB908559">
    <property type="protein sequence ID" value="EOA88006.1"/>
    <property type="molecule type" value="Genomic_DNA"/>
</dbReference>
<organism evidence="2 3">
    <name type="scientific">Exserohilum turcicum (strain 28A)</name>
    <name type="common">Northern leaf blight fungus</name>
    <name type="synonym">Setosphaeria turcica</name>
    <dbReference type="NCBI Taxonomy" id="671987"/>
    <lineage>
        <taxon>Eukaryota</taxon>
        <taxon>Fungi</taxon>
        <taxon>Dikarya</taxon>
        <taxon>Ascomycota</taxon>
        <taxon>Pezizomycotina</taxon>
        <taxon>Dothideomycetes</taxon>
        <taxon>Pleosporomycetidae</taxon>
        <taxon>Pleosporales</taxon>
        <taxon>Pleosporineae</taxon>
        <taxon>Pleosporaceae</taxon>
        <taxon>Exserohilum</taxon>
    </lineage>
</organism>
<dbReference type="Proteomes" id="UP000016935">
    <property type="component" value="Unassembled WGS sequence"/>
</dbReference>
<feature type="chain" id="PRO_5004343278" evidence="1">
    <location>
        <begin position="21"/>
        <end position="192"/>
    </location>
</feature>